<dbReference type="EMBL" id="BARS01052558">
    <property type="protein sequence ID" value="GAG43549.1"/>
    <property type="molecule type" value="Genomic_DNA"/>
</dbReference>
<comment type="caution">
    <text evidence="1">The sequence shown here is derived from an EMBL/GenBank/DDBJ whole genome shotgun (WGS) entry which is preliminary data.</text>
</comment>
<accession>X0XK57</accession>
<name>X0XK57_9ZZZZ</name>
<proteinExistence type="predicted"/>
<sequence>MKKHKPNAERILDILDTIGDWIFCELSDKHLIPIYDNGKYTGKYHEPWDFKIIYWCLQFPF</sequence>
<dbReference type="AlphaFoldDB" id="X0XK57"/>
<organism evidence="1">
    <name type="scientific">marine sediment metagenome</name>
    <dbReference type="NCBI Taxonomy" id="412755"/>
    <lineage>
        <taxon>unclassified sequences</taxon>
        <taxon>metagenomes</taxon>
        <taxon>ecological metagenomes</taxon>
    </lineage>
</organism>
<gene>
    <name evidence="1" type="ORF">S01H1_78117</name>
</gene>
<feature type="non-terminal residue" evidence="1">
    <location>
        <position position="61"/>
    </location>
</feature>
<protein>
    <submittedName>
        <fullName evidence="1">Uncharacterized protein</fullName>
    </submittedName>
</protein>
<reference evidence="1" key="1">
    <citation type="journal article" date="2014" name="Front. Microbiol.">
        <title>High frequency of phylogenetically diverse reductive dehalogenase-homologous genes in deep subseafloor sedimentary metagenomes.</title>
        <authorList>
            <person name="Kawai M."/>
            <person name="Futagami T."/>
            <person name="Toyoda A."/>
            <person name="Takaki Y."/>
            <person name="Nishi S."/>
            <person name="Hori S."/>
            <person name="Arai W."/>
            <person name="Tsubouchi T."/>
            <person name="Morono Y."/>
            <person name="Uchiyama I."/>
            <person name="Ito T."/>
            <person name="Fujiyama A."/>
            <person name="Inagaki F."/>
            <person name="Takami H."/>
        </authorList>
    </citation>
    <scope>NUCLEOTIDE SEQUENCE</scope>
    <source>
        <strain evidence="1">Expedition CK06-06</strain>
    </source>
</reference>
<evidence type="ECO:0000313" key="1">
    <source>
        <dbReference type="EMBL" id="GAG43549.1"/>
    </source>
</evidence>